<evidence type="ECO:0000313" key="3">
    <source>
        <dbReference type="Proteomes" id="UP001320420"/>
    </source>
</evidence>
<evidence type="ECO:0000256" key="1">
    <source>
        <dbReference type="SAM" id="SignalP"/>
    </source>
</evidence>
<name>A0AAN9ULC8_9PEZI</name>
<dbReference type="EMBL" id="JAKJXP020000068">
    <property type="protein sequence ID" value="KAK7750225.1"/>
    <property type="molecule type" value="Genomic_DNA"/>
</dbReference>
<reference evidence="2 3" key="1">
    <citation type="submission" date="2024-02" db="EMBL/GenBank/DDBJ databases">
        <title>De novo assembly and annotation of 12 fungi associated with fruit tree decline syndrome in Ontario, Canada.</title>
        <authorList>
            <person name="Sulman M."/>
            <person name="Ellouze W."/>
            <person name="Ilyukhin E."/>
        </authorList>
    </citation>
    <scope>NUCLEOTIDE SEQUENCE [LARGE SCALE GENOMIC DNA]</scope>
    <source>
        <strain evidence="2 3">M11/M66-122</strain>
    </source>
</reference>
<keyword evidence="3" id="KW-1185">Reference proteome</keyword>
<keyword evidence="1" id="KW-0732">Signal</keyword>
<evidence type="ECO:0000313" key="2">
    <source>
        <dbReference type="EMBL" id="KAK7750225.1"/>
    </source>
</evidence>
<comment type="caution">
    <text evidence="2">The sequence shown here is derived from an EMBL/GenBank/DDBJ whole genome shotgun (WGS) entry which is preliminary data.</text>
</comment>
<proteinExistence type="predicted"/>
<dbReference type="AlphaFoldDB" id="A0AAN9ULC8"/>
<accession>A0AAN9ULC8</accession>
<dbReference type="Proteomes" id="UP001320420">
    <property type="component" value="Unassembled WGS sequence"/>
</dbReference>
<protein>
    <submittedName>
        <fullName evidence="2">Uncharacterized protein</fullName>
    </submittedName>
</protein>
<gene>
    <name evidence="2" type="ORF">SLS62_007855</name>
</gene>
<feature type="chain" id="PRO_5042892649" evidence="1">
    <location>
        <begin position="29"/>
        <end position="166"/>
    </location>
</feature>
<sequence>MKFTGPTPNSALATTAILLATAAGRALAAPQPLAAETTAAPTVTARACTTGTPVSTSGFNIDYAWVEPTVIPEAGYQPDPSWSSEHVVGTQTFGVPEPIESGFAYAQFKCQYSCNAHDSGSFFVKYDGPESKVGSYCSCFDELITPDLFVTGNQTVVGAWNAICRA</sequence>
<feature type="signal peptide" evidence="1">
    <location>
        <begin position="1"/>
        <end position="28"/>
    </location>
</feature>
<organism evidence="2 3">
    <name type="scientific">Diatrype stigma</name>
    <dbReference type="NCBI Taxonomy" id="117547"/>
    <lineage>
        <taxon>Eukaryota</taxon>
        <taxon>Fungi</taxon>
        <taxon>Dikarya</taxon>
        <taxon>Ascomycota</taxon>
        <taxon>Pezizomycotina</taxon>
        <taxon>Sordariomycetes</taxon>
        <taxon>Xylariomycetidae</taxon>
        <taxon>Xylariales</taxon>
        <taxon>Diatrypaceae</taxon>
        <taxon>Diatrype</taxon>
    </lineage>
</organism>